<dbReference type="EMBL" id="QPFP01000017">
    <property type="protein sequence ID" value="TEB31967.1"/>
    <property type="molecule type" value="Genomic_DNA"/>
</dbReference>
<dbReference type="InterPro" id="IPR050364">
    <property type="entry name" value="Cytochrome_P450_fung"/>
</dbReference>
<dbReference type="PANTHER" id="PTHR46300">
    <property type="entry name" value="P450, PUTATIVE (EUROFUNG)-RELATED-RELATED"/>
    <property type="match status" value="1"/>
</dbReference>
<keyword evidence="6" id="KW-0408">Iron</keyword>
<keyword evidence="7" id="KW-0503">Monooxygenase</keyword>
<keyword evidence="5" id="KW-0560">Oxidoreductase</keyword>
<evidence type="ECO:0000256" key="1">
    <source>
        <dbReference type="ARBA" id="ARBA00001971"/>
    </source>
</evidence>
<dbReference type="Proteomes" id="UP000298030">
    <property type="component" value="Unassembled WGS sequence"/>
</dbReference>
<evidence type="ECO:0008006" key="10">
    <source>
        <dbReference type="Google" id="ProtNLM"/>
    </source>
</evidence>
<comment type="cofactor">
    <cofactor evidence="1">
        <name>heme</name>
        <dbReference type="ChEBI" id="CHEBI:30413"/>
    </cofactor>
</comment>
<dbReference type="PANTHER" id="PTHR46300:SF1">
    <property type="entry name" value="P450, PUTATIVE (EUROFUNG)-RELATED"/>
    <property type="match status" value="1"/>
</dbReference>
<dbReference type="STRING" id="71717.A0A4Y7TCR0"/>
<dbReference type="Gene3D" id="1.10.630.10">
    <property type="entry name" value="Cytochrome P450"/>
    <property type="match status" value="1"/>
</dbReference>
<dbReference type="SUPFAM" id="SSF48264">
    <property type="entry name" value="Cytochrome P450"/>
    <property type="match status" value="1"/>
</dbReference>
<keyword evidence="4" id="KW-0479">Metal-binding</keyword>
<evidence type="ECO:0000256" key="7">
    <source>
        <dbReference type="ARBA" id="ARBA00023033"/>
    </source>
</evidence>
<dbReference type="GO" id="GO:0016705">
    <property type="term" value="F:oxidoreductase activity, acting on paired donors, with incorporation or reduction of molecular oxygen"/>
    <property type="evidence" value="ECO:0007669"/>
    <property type="project" value="InterPro"/>
</dbReference>
<dbReference type="AlphaFoldDB" id="A0A4Y7TCR0"/>
<evidence type="ECO:0000256" key="3">
    <source>
        <dbReference type="ARBA" id="ARBA00022617"/>
    </source>
</evidence>
<comment type="similarity">
    <text evidence="2">Belongs to the cytochrome P450 family.</text>
</comment>
<gene>
    <name evidence="8" type="ORF">FA13DRAFT_1709429</name>
</gene>
<dbReference type="OrthoDB" id="1055148at2759"/>
<keyword evidence="9" id="KW-1185">Reference proteome</keyword>
<accession>A0A4Y7TCR0</accession>
<evidence type="ECO:0000313" key="8">
    <source>
        <dbReference type="EMBL" id="TEB31967.1"/>
    </source>
</evidence>
<reference evidence="8 9" key="1">
    <citation type="journal article" date="2019" name="Nat. Ecol. Evol.">
        <title>Megaphylogeny resolves global patterns of mushroom evolution.</title>
        <authorList>
            <person name="Varga T."/>
            <person name="Krizsan K."/>
            <person name="Foldi C."/>
            <person name="Dima B."/>
            <person name="Sanchez-Garcia M."/>
            <person name="Sanchez-Ramirez S."/>
            <person name="Szollosi G.J."/>
            <person name="Szarkandi J.G."/>
            <person name="Papp V."/>
            <person name="Albert L."/>
            <person name="Andreopoulos W."/>
            <person name="Angelini C."/>
            <person name="Antonin V."/>
            <person name="Barry K.W."/>
            <person name="Bougher N.L."/>
            <person name="Buchanan P."/>
            <person name="Buyck B."/>
            <person name="Bense V."/>
            <person name="Catcheside P."/>
            <person name="Chovatia M."/>
            <person name="Cooper J."/>
            <person name="Damon W."/>
            <person name="Desjardin D."/>
            <person name="Finy P."/>
            <person name="Geml J."/>
            <person name="Haridas S."/>
            <person name="Hughes K."/>
            <person name="Justo A."/>
            <person name="Karasinski D."/>
            <person name="Kautmanova I."/>
            <person name="Kiss B."/>
            <person name="Kocsube S."/>
            <person name="Kotiranta H."/>
            <person name="LaButti K.M."/>
            <person name="Lechner B.E."/>
            <person name="Liimatainen K."/>
            <person name="Lipzen A."/>
            <person name="Lukacs Z."/>
            <person name="Mihaltcheva S."/>
            <person name="Morgado L.N."/>
            <person name="Niskanen T."/>
            <person name="Noordeloos M.E."/>
            <person name="Ohm R.A."/>
            <person name="Ortiz-Santana B."/>
            <person name="Ovrebo C."/>
            <person name="Racz N."/>
            <person name="Riley R."/>
            <person name="Savchenko A."/>
            <person name="Shiryaev A."/>
            <person name="Soop K."/>
            <person name="Spirin V."/>
            <person name="Szebenyi C."/>
            <person name="Tomsovsky M."/>
            <person name="Tulloss R.E."/>
            <person name="Uehling J."/>
            <person name="Grigoriev I.V."/>
            <person name="Vagvolgyi C."/>
            <person name="Papp T."/>
            <person name="Martin F.M."/>
            <person name="Miettinen O."/>
            <person name="Hibbett D.S."/>
            <person name="Nagy L.G."/>
        </authorList>
    </citation>
    <scope>NUCLEOTIDE SEQUENCE [LARGE SCALE GENOMIC DNA]</scope>
    <source>
        <strain evidence="8 9">FP101781</strain>
    </source>
</reference>
<evidence type="ECO:0000313" key="9">
    <source>
        <dbReference type="Proteomes" id="UP000298030"/>
    </source>
</evidence>
<dbReference type="GO" id="GO:0020037">
    <property type="term" value="F:heme binding"/>
    <property type="evidence" value="ECO:0007669"/>
    <property type="project" value="InterPro"/>
</dbReference>
<evidence type="ECO:0000256" key="6">
    <source>
        <dbReference type="ARBA" id="ARBA00023004"/>
    </source>
</evidence>
<dbReference type="InterPro" id="IPR036396">
    <property type="entry name" value="Cyt_P450_sf"/>
</dbReference>
<evidence type="ECO:0000256" key="4">
    <source>
        <dbReference type="ARBA" id="ARBA00022723"/>
    </source>
</evidence>
<dbReference type="GO" id="GO:0004497">
    <property type="term" value="F:monooxygenase activity"/>
    <property type="evidence" value="ECO:0007669"/>
    <property type="project" value="UniProtKB-KW"/>
</dbReference>
<comment type="caution">
    <text evidence="8">The sequence shown here is derived from an EMBL/GenBank/DDBJ whole genome shotgun (WGS) entry which is preliminary data.</text>
</comment>
<evidence type="ECO:0000256" key="2">
    <source>
        <dbReference type="ARBA" id="ARBA00010617"/>
    </source>
</evidence>
<dbReference type="GO" id="GO:0005506">
    <property type="term" value="F:iron ion binding"/>
    <property type="evidence" value="ECO:0007669"/>
    <property type="project" value="InterPro"/>
</dbReference>
<protein>
    <recommendedName>
        <fullName evidence="10">Cytochrome P450</fullName>
    </recommendedName>
</protein>
<proteinExistence type="inferred from homology"/>
<name>A0A4Y7TCR0_COPMI</name>
<sequence length="107" mass="12225">MLVPLPIYWLSAALDLSLVYVIYKRSQRLNLPLPPGPKGLPLIGNLHQIPSAFEWEQYNEWCKERETDILYLNIAGTEIIVLNTSKVATDLLENRSSMYSGRLKPLL</sequence>
<keyword evidence="3" id="KW-0349">Heme</keyword>
<evidence type="ECO:0000256" key="5">
    <source>
        <dbReference type="ARBA" id="ARBA00023002"/>
    </source>
</evidence>
<organism evidence="8 9">
    <name type="scientific">Coprinellus micaceus</name>
    <name type="common">Glistening ink-cap mushroom</name>
    <name type="synonym">Coprinus micaceus</name>
    <dbReference type="NCBI Taxonomy" id="71717"/>
    <lineage>
        <taxon>Eukaryota</taxon>
        <taxon>Fungi</taxon>
        <taxon>Dikarya</taxon>
        <taxon>Basidiomycota</taxon>
        <taxon>Agaricomycotina</taxon>
        <taxon>Agaricomycetes</taxon>
        <taxon>Agaricomycetidae</taxon>
        <taxon>Agaricales</taxon>
        <taxon>Agaricineae</taxon>
        <taxon>Psathyrellaceae</taxon>
        <taxon>Coprinellus</taxon>
    </lineage>
</organism>